<feature type="transmembrane region" description="Helical" evidence="7">
    <location>
        <begin position="239"/>
        <end position="261"/>
    </location>
</feature>
<feature type="transmembrane region" description="Helical" evidence="7">
    <location>
        <begin position="179"/>
        <end position="199"/>
    </location>
</feature>
<feature type="transmembrane region" description="Helical" evidence="7">
    <location>
        <begin position="205"/>
        <end position="227"/>
    </location>
</feature>
<keyword evidence="5 7" id="KW-0472">Membrane</keyword>
<keyword evidence="3 7" id="KW-0812">Transmembrane</keyword>
<keyword evidence="10" id="KW-1185">Reference proteome</keyword>
<feature type="compositionally biased region" description="Basic and acidic residues" evidence="6">
    <location>
        <begin position="43"/>
        <end position="53"/>
    </location>
</feature>
<dbReference type="Proteomes" id="UP001629113">
    <property type="component" value="Unassembled WGS sequence"/>
</dbReference>
<protein>
    <submittedName>
        <fullName evidence="9">Major facilitator superfamily transporter</fullName>
    </submittedName>
</protein>
<dbReference type="EMBL" id="JBFCZG010000001">
    <property type="protein sequence ID" value="KAL3428312.1"/>
    <property type="molecule type" value="Genomic_DNA"/>
</dbReference>
<dbReference type="Pfam" id="PF07690">
    <property type="entry name" value="MFS_1"/>
    <property type="match status" value="1"/>
</dbReference>
<feature type="transmembrane region" description="Helical" evidence="7">
    <location>
        <begin position="342"/>
        <end position="362"/>
    </location>
</feature>
<dbReference type="PANTHER" id="PTHR43791">
    <property type="entry name" value="PERMEASE-RELATED"/>
    <property type="match status" value="1"/>
</dbReference>
<keyword evidence="2" id="KW-0813">Transport</keyword>
<gene>
    <name evidence="9" type="ORF">PVAG01_01821</name>
</gene>
<dbReference type="InterPro" id="IPR036259">
    <property type="entry name" value="MFS_trans_sf"/>
</dbReference>
<organism evidence="9 10">
    <name type="scientific">Phlyctema vagabunda</name>
    <dbReference type="NCBI Taxonomy" id="108571"/>
    <lineage>
        <taxon>Eukaryota</taxon>
        <taxon>Fungi</taxon>
        <taxon>Dikarya</taxon>
        <taxon>Ascomycota</taxon>
        <taxon>Pezizomycotina</taxon>
        <taxon>Leotiomycetes</taxon>
        <taxon>Helotiales</taxon>
        <taxon>Dermateaceae</taxon>
        <taxon>Phlyctema</taxon>
    </lineage>
</organism>
<feature type="transmembrane region" description="Helical" evidence="7">
    <location>
        <begin position="382"/>
        <end position="402"/>
    </location>
</feature>
<evidence type="ECO:0000313" key="9">
    <source>
        <dbReference type="EMBL" id="KAL3428312.1"/>
    </source>
</evidence>
<feature type="transmembrane region" description="Helical" evidence="7">
    <location>
        <begin position="469"/>
        <end position="491"/>
    </location>
</feature>
<feature type="transmembrane region" description="Helical" evidence="7">
    <location>
        <begin position="503"/>
        <end position="523"/>
    </location>
</feature>
<evidence type="ECO:0000256" key="2">
    <source>
        <dbReference type="ARBA" id="ARBA00022448"/>
    </source>
</evidence>
<comment type="caution">
    <text evidence="9">The sequence shown here is derived from an EMBL/GenBank/DDBJ whole genome shotgun (WGS) entry which is preliminary data.</text>
</comment>
<evidence type="ECO:0000256" key="4">
    <source>
        <dbReference type="ARBA" id="ARBA00022989"/>
    </source>
</evidence>
<dbReference type="PROSITE" id="PS50850">
    <property type="entry name" value="MFS"/>
    <property type="match status" value="1"/>
</dbReference>
<feature type="transmembrane region" description="Helical" evidence="7">
    <location>
        <begin position="273"/>
        <end position="295"/>
    </location>
</feature>
<proteinExistence type="predicted"/>
<dbReference type="InterPro" id="IPR020846">
    <property type="entry name" value="MFS_dom"/>
</dbReference>
<dbReference type="InterPro" id="IPR011701">
    <property type="entry name" value="MFS"/>
</dbReference>
<feature type="compositionally biased region" description="Low complexity" evidence="6">
    <location>
        <begin position="60"/>
        <end position="74"/>
    </location>
</feature>
<evidence type="ECO:0000256" key="3">
    <source>
        <dbReference type="ARBA" id="ARBA00022692"/>
    </source>
</evidence>
<evidence type="ECO:0000256" key="6">
    <source>
        <dbReference type="SAM" id="MobiDB-lite"/>
    </source>
</evidence>
<evidence type="ECO:0000259" key="8">
    <source>
        <dbReference type="PROSITE" id="PS50850"/>
    </source>
</evidence>
<dbReference type="PANTHER" id="PTHR43791:SF39">
    <property type="entry name" value="TRANSPORTER LIZ1_SEO1, PUTATIVE (AFU_ORTHOLOGUE AFUA_3G00980)-RELATED"/>
    <property type="match status" value="1"/>
</dbReference>
<accession>A0ABR4PY82</accession>
<feature type="transmembrane region" description="Helical" evidence="7">
    <location>
        <begin position="437"/>
        <end position="457"/>
    </location>
</feature>
<dbReference type="SUPFAM" id="SSF103473">
    <property type="entry name" value="MFS general substrate transporter"/>
    <property type="match status" value="1"/>
</dbReference>
<evidence type="ECO:0000256" key="5">
    <source>
        <dbReference type="ARBA" id="ARBA00023136"/>
    </source>
</evidence>
<sequence length="552" mass="61449">MKPRRNKTLLRSAVSGTDNTQKWQQYKYMNLRPGSRLSTTSERPTDSMADDKNLVQSPKVGAVSGSDSSDGNSVVLSTGVAPEKAPWWSYIWDYEPTRTPQERKFIQKLDFYLLTILSLGYFIKNLDQTNIANAYVSGMKEDLKMNGNQINLVDVAWTTGYVVGQLPSQVLLTKIRPSVWIPACEIGWTILTFGLAATNSSTQVIVIRFFIGLLESIFYPAAHFLIGSWYTPAELGKRACIFHASSAAAGMFSGYLQAAVYKNMNGTHGLAGWQWLFVMDGIISLPIAIAGFWLYPDFPETTRAFYLKDDDRALAQARMRKVGRKERQKLGWGILKRIFGRWHVYALTLMYIIFINGGPSSSVNPFSLWLKARGYPVSQINIIPTGQSAVQLVFTVGLSILSDFLRNRALVMSIATAFGLLSTVLLVAWTIPTGLRFFAFFFQRSAVVFGPLSMSWANEICSGDAEERALVLGIMNASGYAFNAWLPVLTYPVTDAPRFLKGFIFTTCAYVAQFLVTGLIAWLQKREVRGKEKEAVTDDDDAGGQTQRALSV</sequence>
<evidence type="ECO:0000256" key="7">
    <source>
        <dbReference type="SAM" id="Phobius"/>
    </source>
</evidence>
<feature type="region of interest" description="Disordered" evidence="6">
    <location>
        <begin position="533"/>
        <end position="552"/>
    </location>
</feature>
<feature type="transmembrane region" description="Helical" evidence="7">
    <location>
        <begin position="409"/>
        <end position="431"/>
    </location>
</feature>
<comment type="subcellular location">
    <subcellularLocation>
        <location evidence="1">Membrane</location>
        <topology evidence="1">Multi-pass membrane protein</topology>
    </subcellularLocation>
</comment>
<keyword evidence="4 7" id="KW-1133">Transmembrane helix</keyword>
<evidence type="ECO:0000313" key="10">
    <source>
        <dbReference type="Proteomes" id="UP001629113"/>
    </source>
</evidence>
<feature type="domain" description="Major facilitator superfamily (MFS) profile" evidence="8">
    <location>
        <begin position="113"/>
        <end position="529"/>
    </location>
</feature>
<feature type="region of interest" description="Disordered" evidence="6">
    <location>
        <begin position="31"/>
        <end position="74"/>
    </location>
</feature>
<name>A0ABR4PY82_9HELO</name>
<dbReference type="Gene3D" id="1.20.1250.20">
    <property type="entry name" value="MFS general substrate transporter like domains"/>
    <property type="match status" value="2"/>
</dbReference>
<evidence type="ECO:0000256" key="1">
    <source>
        <dbReference type="ARBA" id="ARBA00004141"/>
    </source>
</evidence>
<reference evidence="9 10" key="1">
    <citation type="submission" date="2024-06" db="EMBL/GenBank/DDBJ databases">
        <title>Complete genome of Phlyctema vagabunda strain 19-DSS-EL-015.</title>
        <authorList>
            <person name="Fiorenzani C."/>
        </authorList>
    </citation>
    <scope>NUCLEOTIDE SEQUENCE [LARGE SCALE GENOMIC DNA]</scope>
    <source>
        <strain evidence="9 10">19-DSS-EL-015</strain>
    </source>
</reference>